<name>A0A517L4I3_9PEZI</name>
<dbReference type="AlphaFoldDB" id="A0A517L4I3"/>
<dbReference type="EMBL" id="CP042188">
    <property type="protein sequence ID" value="QDS70545.1"/>
    <property type="molecule type" value="Genomic_DNA"/>
</dbReference>
<proteinExistence type="predicted"/>
<evidence type="ECO:0000313" key="3">
    <source>
        <dbReference type="Proteomes" id="UP000316270"/>
    </source>
</evidence>
<evidence type="ECO:0000313" key="2">
    <source>
        <dbReference type="EMBL" id="QDS70545.1"/>
    </source>
</evidence>
<gene>
    <name evidence="2" type="ORF">FKW77_010395</name>
</gene>
<feature type="signal peptide" evidence="1">
    <location>
        <begin position="1"/>
        <end position="20"/>
    </location>
</feature>
<keyword evidence="3" id="KW-1185">Reference proteome</keyword>
<evidence type="ECO:0000256" key="1">
    <source>
        <dbReference type="SAM" id="SignalP"/>
    </source>
</evidence>
<feature type="chain" id="PRO_5022162274" evidence="1">
    <location>
        <begin position="21"/>
        <end position="200"/>
    </location>
</feature>
<dbReference type="Proteomes" id="UP000316270">
    <property type="component" value="Chromosome 4"/>
</dbReference>
<organism evidence="2 3">
    <name type="scientific">Venturia effusa</name>
    <dbReference type="NCBI Taxonomy" id="50376"/>
    <lineage>
        <taxon>Eukaryota</taxon>
        <taxon>Fungi</taxon>
        <taxon>Dikarya</taxon>
        <taxon>Ascomycota</taxon>
        <taxon>Pezizomycotina</taxon>
        <taxon>Dothideomycetes</taxon>
        <taxon>Pleosporomycetidae</taxon>
        <taxon>Venturiales</taxon>
        <taxon>Venturiaceae</taxon>
        <taxon>Venturia</taxon>
    </lineage>
</organism>
<accession>A0A517L4I3</accession>
<sequence>MFQPTNLLALLALAATTVIAAPNDLQKRFQCLPDVPVSDCSAKAGYFYACLNENKVSAAECAQNTANITASNRTPNTATNPPATPLQKRYQCLPTVSAEDCTAKSNFFSKCANANLTPVEECYAQSLNVTAQVNDQNTATIPPTTPLQKRYECDPTVPVEDCTAKSEYFNKCIDAKLTPVEECYNQSLNVTAQANTSSKK</sequence>
<keyword evidence="1" id="KW-0732">Signal</keyword>
<reference evidence="2 3" key="1">
    <citation type="submission" date="2019-07" db="EMBL/GenBank/DDBJ databases">
        <title>Finished genome of Venturia effusa.</title>
        <authorList>
            <person name="Young C.A."/>
            <person name="Cox M.P."/>
            <person name="Ganley A.R.D."/>
            <person name="David W.J."/>
        </authorList>
    </citation>
    <scope>NUCLEOTIDE SEQUENCE [LARGE SCALE GENOMIC DNA]</scope>
    <source>
        <strain evidence="3">albino</strain>
    </source>
</reference>
<protein>
    <submittedName>
        <fullName evidence="2">Uncharacterized protein</fullName>
    </submittedName>
</protein>
<dbReference type="OrthoDB" id="3942946at2759"/>